<dbReference type="EMBL" id="CP054020">
    <property type="protein sequence ID" value="QKI90200.1"/>
    <property type="molecule type" value="Genomic_DNA"/>
</dbReference>
<evidence type="ECO:0000313" key="3">
    <source>
        <dbReference type="EMBL" id="QKI90200.1"/>
    </source>
</evidence>
<dbReference type="InterPro" id="IPR043128">
    <property type="entry name" value="Rev_trsase/Diguanyl_cyclase"/>
</dbReference>
<accession>A0A7D4SIX9</accession>
<dbReference type="InterPro" id="IPR052163">
    <property type="entry name" value="DGC-Regulatory_Protein"/>
</dbReference>
<evidence type="ECO:0000256" key="1">
    <source>
        <dbReference type="SAM" id="Phobius"/>
    </source>
</evidence>
<dbReference type="Gene3D" id="3.30.70.270">
    <property type="match status" value="1"/>
</dbReference>
<dbReference type="AlphaFoldDB" id="A0A7D4SIX9"/>
<dbReference type="Proteomes" id="UP000504724">
    <property type="component" value="Chromosome"/>
</dbReference>
<keyword evidence="1" id="KW-0812">Transmembrane</keyword>
<dbReference type="PANTHER" id="PTHR46663:SF2">
    <property type="entry name" value="GGDEF DOMAIN-CONTAINING PROTEIN"/>
    <property type="match status" value="1"/>
</dbReference>
<dbReference type="CDD" id="cd01949">
    <property type="entry name" value="GGDEF"/>
    <property type="match status" value="1"/>
</dbReference>
<gene>
    <name evidence="3" type="ORF">HQN79_11745</name>
</gene>
<feature type="domain" description="GGDEF" evidence="2">
    <location>
        <begin position="332"/>
        <end position="468"/>
    </location>
</feature>
<evidence type="ECO:0000259" key="2">
    <source>
        <dbReference type="PROSITE" id="PS50887"/>
    </source>
</evidence>
<dbReference type="PROSITE" id="PS50887">
    <property type="entry name" value="GGDEF"/>
    <property type="match status" value="1"/>
</dbReference>
<dbReference type="InterPro" id="IPR029787">
    <property type="entry name" value="Nucleotide_cyclase"/>
</dbReference>
<keyword evidence="1" id="KW-0472">Membrane</keyword>
<keyword evidence="4" id="KW-1185">Reference proteome</keyword>
<feature type="transmembrane region" description="Helical" evidence="1">
    <location>
        <begin position="262"/>
        <end position="284"/>
    </location>
</feature>
<dbReference type="RefSeq" id="WP_173286778.1">
    <property type="nucleotide sequence ID" value="NZ_CP054020.1"/>
</dbReference>
<dbReference type="PANTHER" id="PTHR46663">
    <property type="entry name" value="DIGUANYLATE CYCLASE DGCT-RELATED"/>
    <property type="match status" value="1"/>
</dbReference>
<dbReference type="Pfam" id="PF00990">
    <property type="entry name" value="GGDEF"/>
    <property type="match status" value="1"/>
</dbReference>
<sequence length="468" mass="54604">MRRSTALFVTLMILLLVLVTVALGWRVQVEKRQFIEHQHFIMRKQAEITAKDIEARVNALRDSMIAISLDDLWLRELETFHSIDELQKSLFERFKLYFPSMIGFGIADEHGEILWSNLDFFVSDVCRQDLEKSAEILSLQTQYYDYKTYLHPQPGNYHFDMIFPVLWNQKKLVFFMSFSPKPLSEALRESQISQHEVYLLRSDRQGLIEVTTEGTRETLSRPYFLQEDELRRVAAKVAVSNTLWEVAVVENPLILKRFAQHLIWHAAVVWGVFVVLWLGLLWFAMHHEKHQGHLFKRLNHLSMHDELTGLANRRMLIQGAGEALKNLQNEGIQSGLMYLDLDDFKPVNDRYGHDMGDKLLQAFAIRLQKYTRIDDLVARLGGDEFVIMFQGLATPPESAVAQLRDMTERYQSLLNEPYEIDGKQIVCHISIGWILLLPQMEGADEILRQADKAMYQQKKRNKQAREQI</sequence>
<dbReference type="InterPro" id="IPR000160">
    <property type="entry name" value="GGDEF_dom"/>
</dbReference>
<proteinExistence type="predicted"/>
<organism evidence="3 4">
    <name type="scientific">Thiomicrorhabdus xiamenensis</name>
    <dbReference type="NCBI Taxonomy" id="2739063"/>
    <lineage>
        <taxon>Bacteria</taxon>
        <taxon>Pseudomonadati</taxon>
        <taxon>Pseudomonadota</taxon>
        <taxon>Gammaproteobacteria</taxon>
        <taxon>Thiotrichales</taxon>
        <taxon>Piscirickettsiaceae</taxon>
        <taxon>Thiomicrorhabdus</taxon>
    </lineage>
</organism>
<name>A0A7D4SIX9_9GAMM</name>
<dbReference type="SUPFAM" id="SSF55073">
    <property type="entry name" value="Nucleotide cyclase"/>
    <property type="match status" value="1"/>
</dbReference>
<protein>
    <submittedName>
        <fullName evidence="3">GGDEF domain-containing protein</fullName>
    </submittedName>
</protein>
<reference evidence="3 4" key="1">
    <citation type="submission" date="2020-05" db="EMBL/GenBank/DDBJ databases">
        <title>Thiomicrorhabdus sediminis sp.nov. and Thiomicrorhabdus xiamenensis sp.nov., novel sulfur-oxidizing bacteria isolated from coastal sediment.</title>
        <authorList>
            <person name="Liu X."/>
        </authorList>
    </citation>
    <scope>NUCLEOTIDE SEQUENCE [LARGE SCALE GENOMIC DNA]</scope>
    <source>
        <strain evidence="3 4">G2</strain>
    </source>
</reference>
<dbReference type="KEGG" id="txa:HQN79_11745"/>
<dbReference type="SMART" id="SM00267">
    <property type="entry name" value="GGDEF"/>
    <property type="match status" value="1"/>
</dbReference>
<evidence type="ECO:0000313" key="4">
    <source>
        <dbReference type="Proteomes" id="UP000504724"/>
    </source>
</evidence>
<dbReference type="NCBIfam" id="TIGR00254">
    <property type="entry name" value="GGDEF"/>
    <property type="match status" value="1"/>
</dbReference>
<keyword evidence="1" id="KW-1133">Transmembrane helix</keyword>